<evidence type="ECO:0000313" key="2">
    <source>
        <dbReference type="Proteomes" id="UP001064048"/>
    </source>
</evidence>
<name>A0ACC0JB09_CHOFU</name>
<proteinExistence type="predicted"/>
<keyword evidence="2" id="KW-1185">Reference proteome</keyword>
<sequence>MGQRENKADSLPSPDTTPAVPTLVESCSRFMSLTSRLKCRASRTERAEHSPPAEQLPDSRVTFHQTFSMLINMGNADKSCRRAISREEQVWQNELKDLIWLELQAKIAGRTLAQQDAFLCSQRNIIPTLIKNIIDYRFVNPNPCKGRSQRLCAAEGSREDLNKVHEDDTSDTEEGRHGCLSFDCRLCSEAIGAAMTEVRTLLDSFHRASALYPSTQAMTVDHPLLATSLFQNRIKAMCLWFNMAMHMRMKILSVRRLLRTIASKDKHTPLPDFPCLEHGSEREIDQSCSQRHVRFNVSDNPTDSSNSDVSSHSDKNQSESDKEPSDQSACGKDCGSQSGESHIGLDMKDKDETDCGFRRDQNGQITPEIIISDAKYSTSDTTASSESGYASERDRCFFFETIFNMGSLADLTRLRLLEKCDVSPYRAYHYEILKTKGVRRCMMFIHKLRKKLLSKVYLTFLPPESVALENEADEEPSNGSDSKDDKSQKAKEAQDDFELRRFGCWSEESLAMGLPSFRNHFLLLSSICMEVVHDYLTMRLEGRPDHPSCLTVKQLIHELKEGLDIATKMRQAFVKHIEAALRGHRAGSAARQDLLLVIRTFDASVEDVIKGNSLQPIGSSEDSVREQVPSAPSGREEFAGSQQVSDK</sequence>
<organism evidence="1 2">
    <name type="scientific">Choristoneura fumiferana</name>
    <name type="common">Spruce budworm moth</name>
    <name type="synonym">Archips fumiferana</name>
    <dbReference type="NCBI Taxonomy" id="7141"/>
    <lineage>
        <taxon>Eukaryota</taxon>
        <taxon>Metazoa</taxon>
        <taxon>Ecdysozoa</taxon>
        <taxon>Arthropoda</taxon>
        <taxon>Hexapoda</taxon>
        <taxon>Insecta</taxon>
        <taxon>Pterygota</taxon>
        <taxon>Neoptera</taxon>
        <taxon>Endopterygota</taxon>
        <taxon>Lepidoptera</taxon>
        <taxon>Glossata</taxon>
        <taxon>Ditrysia</taxon>
        <taxon>Tortricoidea</taxon>
        <taxon>Tortricidae</taxon>
        <taxon>Tortricinae</taxon>
        <taxon>Choristoneura</taxon>
    </lineage>
</organism>
<evidence type="ECO:0000313" key="1">
    <source>
        <dbReference type="EMBL" id="KAI8421308.1"/>
    </source>
</evidence>
<protein>
    <submittedName>
        <fullName evidence="1">Uncharacterized protein</fullName>
    </submittedName>
</protein>
<reference evidence="1 2" key="1">
    <citation type="journal article" date="2022" name="Genome Biol. Evol.">
        <title>The Spruce Budworm Genome: Reconstructing the Evolutionary History of Antifreeze Proteins.</title>
        <authorList>
            <person name="Beliveau C."/>
            <person name="Gagne P."/>
            <person name="Picq S."/>
            <person name="Vernygora O."/>
            <person name="Keeling C.I."/>
            <person name="Pinkney K."/>
            <person name="Doucet D."/>
            <person name="Wen F."/>
            <person name="Johnston J.S."/>
            <person name="Maaroufi H."/>
            <person name="Boyle B."/>
            <person name="Laroche J."/>
            <person name="Dewar K."/>
            <person name="Juretic N."/>
            <person name="Blackburn G."/>
            <person name="Nisole A."/>
            <person name="Brunet B."/>
            <person name="Brandao M."/>
            <person name="Lumley L."/>
            <person name="Duan J."/>
            <person name="Quan G."/>
            <person name="Lucarotti C.J."/>
            <person name="Roe A.D."/>
            <person name="Sperling F.A.H."/>
            <person name="Levesque R.C."/>
            <person name="Cusson M."/>
        </authorList>
    </citation>
    <scope>NUCLEOTIDE SEQUENCE [LARGE SCALE GENOMIC DNA]</scope>
    <source>
        <strain evidence="1">Glfc:IPQL:Cfum</strain>
    </source>
</reference>
<accession>A0ACC0JB09</accession>
<dbReference type="Proteomes" id="UP001064048">
    <property type="component" value="Chromosome 13"/>
</dbReference>
<dbReference type="EMBL" id="CM046113">
    <property type="protein sequence ID" value="KAI8421308.1"/>
    <property type="molecule type" value="Genomic_DNA"/>
</dbReference>
<comment type="caution">
    <text evidence="1">The sequence shown here is derived from an EMBL/GenBank/DDBJ whole genome shotgun (WGS) entry which is preliminary data.</text>
</comment>
<gene>
    <name evidence="1" type="ORF">MSG28_008339</name>
</gene>